<dbReference type="Proteomes" id="UP000695007">
    <property type="component" value="Unplaced"/>
</dbReference>
<dbReference type="Gene3D" id="2.40.10.10">
    <property type="entry name" value="Trypsin-like serine proteases"/>
    <property type="match status" value="1"/>
</dbReference>
<evidence type="ECO:0000256" key="2">
    <source>
        <dbReference type="ARBA" id="ARBA00022801"/>
    </source>
</evidence>
<keyword evidence="1 5" id="KW-0645">Protease</keyword>
<dbReference type="PANTHER" id="PTHR24252:SF7">
    <property type="entry name" value="HYALIN"/>
    <property type="match status" value="1"/>
</dbReference>
<dbReference type="FunFam" id="2.40.10.10:FF:000006">
    <property type="entry name" value="Serine proteinase stubble"/>
    <property type="match status" value="1"/>
</dbReference>
<evidence type="ECO:0000256" key="3">
    <source>
        <dbReference type="ARBA" id="ARBA00022825"/>
    </source>
</evidence>
<feature type="domain" description="Peptidase S1" evidence="6">
    <location>
        <begin position="83"/>
        <end position="307"/>
    </location>
</feature>
<gene>
    <name evidence="8" type="primary">LOC105362241</name>
</gene>
<dbReference type="PROSITE" id="PS00134">
    <property type="entry name" value="TRYPSIN_HIS"/>
    <property type="match status" value="1"/>
</dbReference>
<dbReference type="GO" id="GO:0006508">
    <property type="term" value="P:proteolysis"/>
    <property type="evidence" value="ECO:0007669"/>
    <property type="project" value="UniProtKB-KW"/>
</dbReference>
<evidence type="ECO:0000256" key="5">
    <source>
        <dbReference type="RuleBase" id="RU363034"/>
    </source>
</evidence>
<protein>
    <submittedName>
        <fullName evidence="8">Trypsin-3-like</fullName>
    </submittedName>
</protein>
<evidence type="ECO:0000313" key="8">
    <source>
        <dbReference type="RefSeq" id="XP_011497934.1"/>
    </source>
</evidence>
<dbReference type="GO" id="GO:0004252">
    <property type="term" value="F:serine-type endopeptidase activity"/>
    <property type="evidence" value="ECO:0007669"/>
    <property type="project" value="InterPro"/>
</dbReference>
<dbReference type="KEGG" id="csol:105362241"/>
<dbReference type="Pfam" id="PF00089">
    <property type="entry name" value="Trypsin"/>
    <property type="match status" value="1"/>
</dbReference>
<dbReference type="PROSITE" id="PS00135">
    <property type="entry name" value="TRYPSIN_SER"/>
    <property type="match status" value="1"/>
</dbReference>
<dbReference type="InterPro" id="IPR009003">
    <property type="entry name" value="Peptidase_S1_PA"/>
</dbReference>
<dbReference type="InterPro" id="IPR001254">
    <property type="entry name" value="Trypsin_dom"/>
</dbReference>
<evidence type="ECO:0000256" key="1">
    <source>
        <dbReference type="ARBA" id="ARBA00022670"/>
    </source>
</evidence>
<reference evidence="8" key="1">
    <citation type="submission" date="2025-08" db="UniProtKB">
        <authorList>
            <consortium name="RefSeq"/>
        </authorList>
    </citation>
    <scope>IDENTIFICATION</scope>
</reference>
<dbReference type="PRINTS" id="PR00722">
    <property type="entry name" value="CHYMOTRYPSIN"/>
</dbReference>
<keyword evidence="2 5" id="KW-0378">Hydrolase</keyword>
<dbReference type="PROSITE" id="PS50240">
    <property type="entry name" value="TRYPSIN_DOM"/>
    <property type="match status" value="1"/>
</dbReference>
<dbReference type="InterPro" id="IPR001314">
    <property type="entry name" value="Peptidase_S1A"/>
</dbReference>
<keyword evidence="4" id="KW-1015">Disulfide bond</keyword>
<dbReference type="CDD" id="cd00190">
    <property type="entry name" value="Tryp_SPc"/>
    <property type="match status" value="1"/>
</dbReference>
<dbReference type="PANTHER" id="PTHR24252">
    <property type="entry name" value="ACROSIN-RELATED"/>
    <property type="match status" value="1"/>
</dbReference>
<dbReference type="RefSeq" id="XP_011497934.1">
    <property type="nucleotide sequence ID" value="XM_011499632.1"/>
</dbReference>
<keyword evidence="7" id="KW-1185">Reference proteome</keyword>
<dbReference type="InterPro" id="IPR033116">
    <property type="entry name" value="TRYPSIN_SER"/>
</dbReference>
<keyword evidence="3 5" id="KW-0720">Serine protease</keyword>
<dbReference type="GeneID" id="105362241"/>
<dbReference type="InterPro" id="IPR018114">
    <property type="entry name" value="TRYPSIN_HIS"/>
</dbReference>
<sequence>MDWRREAYFTFCVGSLLGILVPREVNTAPRLILSGGDREAVQENNSTALGTGFHEYFDNWSFANKALDVCSNCVCGVSRQTRIVNGQITNTYEFPWAVAITYEGMHHCGASLITSRHLLTAGHCMSGFQKKYFGVRFADNARYYIKSVSVHQHYDKRSFNNDIAIIELDRPVPLDGIVKTVCLPDAEKFDYTGAIGVAIGWGRIGEGKPVSQELRKVDLPIMSKEECRQSEYSASRVTDNMFCAGYLDGQRDACNGDSGGAFHVRSAKGAMEVIGLVSFGRGCARPNFPGVYTKVTNYLAWIGDHIKGECVCLPPTYLPQ</sequence>
<dbReference type="AlphaFoldDB" id="A0AAJ6YH28"/>
<proteinExistence type="predicted"/>
<organism evidence="7 8">
    <name type="scientific">Ceratosolen solmsi marchali</name>
    <dbReference type="NCBI Taxonomy" id="326594"/>
    <lineage>
        <taxon>Eukaryota</taxon>
        <taxon>Metazoa</taxon>
        <taxon>Ecdysozoa</taxon>
        <taxon>Arthropoda</taxon>
        <taxon>Hexapoda</taxon>
        <taxon>Insecta</taxon>
        <taxon>Pterygota</taxon>
        <taxon>Neoptera</taxon>
        <taxon>Endopterygota</taxon>
        <taxon>Hymenoptera</taxon>
        <taxon>Apocrita</taxon>
        <taxon>Proctotrupomorpha</taxon>
        <taxon>Chalcidoidea</taxon>
        <taxon>Agaonidae</taxon>
        <taxon>Agaoninae</taxon>
        <taxon>Ceratosolen</taxon>
    </lineage>
</organism>
<dbReference type="SMART" id="SM00020">
    <property type="entry name" value="Tryp_SPc"/>
    <property type="match status" value="1"/>
</dbReference>
<evidence type="ECO:0000313" key="7">
    <source>
        <dbReference type="Proteomes" id="UP000695007"/>
    </source>
</evidence>
<dbReference type="InterPro" id="IPR043504">
    <property type="entry name" value="Peptidase_S1_PA_chymotrypsin"/>
</dbReference>
<accession>A0AAJ6YH28</accession>
<evidence type="ECO:0000256" key="4">
    <source>
        <dbReference type="ARBA" id="ARBA00023157"/>
    </source>
</evidence>
<evidence type="ECO:0000259" key="6">
    <source>
        <dbReference type="PROSITE" id="PS50240"/>
    </source>
</evidence>
<name>A0AAJ6YH28_9HYME</name>
<dbReference type="SUPFAM" id="SSF50494">
    <property type="entry name" value="Trypsin-like serine proteases"/>
    <property type="match status" value="1"/>
</dbReference>